<dbReference type="InterPro" id="IPR001853">
    <property type="entry name" value="DSBA-like_thioredoxin_dom"/>
</dbReference>
<evidence type="ECO:0000313" key="3">
    <source>
        <dbReference type="Proteomes" id="UP000295604"/>
    </source>
</evidence>
<dbReference type="Gene3D" id="3.40.30.10">
    <property type="entry name" value="Glutaredoxin"/>
    <property type="match status" value="1"/>
</dbReference>
<evidence type="ECO:0000313" key="2">
    <source>
        <dbReference type="EMBL" id="TEA15937.1"/>
    </source>
</evidence>
<feature type="domain" description="DSBA-like thioredoxin" evidence="1">
    <location>
        <begin position="5"/>
        <end position="207"/>
    </location>
</feature>
<dbReference type="PANTHER" id="PTHR13887:SF41">
    <property type="entry name" value="THIOREDOXIN SUPERFAMILY PROTEIN"/>
    <property type="match status" value="1"/>
</dbReference>
<protein>
    <recommendedName>
        <fullName evidence="1">DSBA-like thioredoxin domain-containing protein</fullName>
    </recommendedName>
</protein>
<evidence type="ECO:0000259" key="1">
    <source>
        <dbReference type="Pfam" id="PF01323"/>
    </source>
</evidence>
<gene>
    <name evidence="2" type="ORF">C8034_v001420</name>
</gene>
<dbReference type="SUPFAM" id="SSF52833">
    <property type="entry name" value="Thioredoxin-like"/>
    <property type="match status" value="1"/>
</dbReference>
<proteinExistence type="predicted"/>
<dbReference type="PANTHER" id="PTHR13887">
    <property type="entry name" value="GLUTATHIONE S-TRANSFERASE KAPPA"/>
    <property type="match status" value="1"/>
</dbReference>
<reference evidence="2 3" key="1">
    <citation type="submission" date="2018-11" db="EMBL/GenBank/DDBJ databases">
        <title>Genome sequence and assembly of Colletotrichum sidae.</title>
        <authorList>
            <person name="Gan P."/>
            <person name="Shirasu K."/>
        </authorList>
    </citation>
    <scope>NUCLEOTIDE SEQUENCE [LARGE SCALE GENOMIC DNA]</scope>
    <source>
        <strain evidence="2 3">CBS 518.97</strain>
    </source>
</reference>
<sequence length="217" mass="23707">MTVIQIEAVTDLLCPWCYVGKRNLDSAIDQFRAVDPSTEFEVAWKPFYLGPAMKNTGYDKRALYTGRFSQTGDFDSAISLVSAGCLRSGIRLDISGTTGNSRQSHKLLALALRRGGPPAQDRLLETLFRGHFELGADISDRRFLLDAAVDAGLDEADAAYALDSEKAGEGVDAEVLRAKKAGVTGVPSFTVQGRWRIGGSQEPDVFLRVFERVVDDE</sequence>
<organism evidence="2 3">
    <name type="scientific">Colletotrichum sidae</name>
    <dbReference type="NCBI Taxonomy" id="1347389"/>
    <lineage>
        <taxon>Eukaryota</taxon>
        <taxon>Fungi</taxon>
        <taxon>Dikarya</taxon>
        <taxon>Ascomycota</taxon>
        <taxon>Pezizomycotina</taxon>
        <taxon>Sordariomycetes</taxon>
        <taxon>Hypocreomycetidae</taxon>
        <taxon>Glomerellales</taxon>
        <taxon>Glomerellaceae</taxon>
        <taxon>Colletotrichum</taxon>
        <taxon>Colletotrichum orbiculare species complex</taxon>
    </lineage>
</organism>
<dbReference type="InterPro" id="IPR036249">
    <property type="entry name" value="Thioredoxin-like_sf"/>
</dbReference>
<name>A0A4R8TEF6_9PEZI</name>
<accession>A0A4R8TEF6</accession>
<dbReference type="Pfam" id="PF01323">
    <property type="entry name" value="DSBA"/>
    <property type="match status" value="1"/>
</dbReference>
<dbReference type="AlphaFoldDB" id="A0A4R8TEF6"/>
<comment type="caution">
    <text evidence="2">The sequence shown here is derived from an EMBL/GenBank/DDBJ whole genome shotgun (WGS) entry which is preliminary data.</text>
</comment>
<dbReference type="CDD" id="cd03024">
    <property type="entry name" value="DsbA_FrnE"/>
    <property type="match status" value="1"/>
</dbReference>
<keyword evidence="3" id="KW-1185">Reference proteome</keyword>
<dbReference type="GO" id="GO:0016491">
    <property type="term" value="F:oxidoreductase activity"/>
    <property type="evidence" value="ECO:0007669"/>
    <property type="project" value="InterPro"/>
</dbReference>
<dbReference type="Proteomes" id="UP000295604">
    <property type="component" value="Unassembled WGS sequence"/>
</dbReference>
<dbReference type="EMBL" id="QAPF01000121">
    <property type="protein sequence ID" value="TEA15937.1"/>
    <property type="molecule type" value="Genomic_DNA"/>
</dbReference>